<gene>
    <name evidence="1" type="ORF">PV11_06671</name>
</gene>
<dbReference type="EMBL" id="KN846953">
    <property type="protein sequence ID" value="KIV79085.1"/>
    <property type="molecule type" value="Genomic_DNA"/>
</dbReference>
<evidence type="ECO:0000313" key="2">
    <source>
        <dbReference type="Proteomes" id="UP000053599"/>
    </source>
</evidence>
<sequence>MASIYNSTEAFDTTLSAYGSDRKSTLPYSNESNYLLFLLYGAFVVYQSQNRGVSYRVNSKGLQ</sequence>
<evidence type="ECO:0000313" key="1">
    <source>
        <dbReference type="EMBL" id="KIV79085.1"/>
    </source>
</evidence>
<dbReference type="Proteomes" id="UP000053599">
    <property type="component" value="Unassembled WGS sequence"/>
</dbReference>
<name>A0A0D1VSN0_9EURO</name>
<proteinExistence type="predicted"/>
<dbReference type="HOGENOM" id="CLU_2885787_0_0_1"/>
<dbReference type="AlphaFoldDB" id="A0A0D1VSN0"/>
<protein>
    <submittedName>
        <fullName evidence="1">Uncharacterized protein</fullName>
    </submittedName>
</protein>
<accession>A0A0D1VSN0</accession>
<reference evidence="1 2" key="1">
    <citation type="submission" date="2015-01" db="EMBL/GenBank/DDBJ databases">
        <title>The Genome Sequence of Exophiala sideris CBS121828.</title>
        <authorList>
            <consortium name="The Broad Institute Genomics Platform"/>
            <person name="Cuomo C."/>
            <person name="de Hoog S."/>
            <person name="Gorbushina A."/>
            <person name="Stielow B."/>
            <person name="Teixiera M."/>
            <person name="Abouelleil A."/>
            <person name="Chapman S.B."/>
            <person name="Priest M."/>
            <person name="Young S.K."/>
            <person name="Wortman J."/>
            <person name="Nusbaum C."/>
            <person name="Birren B."/>
        </authorList>
    </citation>
    <scope>NUCLEOTIDE SEQUENCE [LARGE SCALE GENOMIC DNA]</scope>
    <source>
        <strain evidence="1 2">CBS 121828</strain>
    </source>
</reference>
<organism evidence="1 2">
    <name type="scientific">Exophiala sideris</name>
    <dbReference type="NCBI Taxonomy" id="1016849"/>
    <lineage>
        <taxon>Eukaryota</taxon>
        <taxon>Fungi</taxon>
        <taxon>Dikarya</taxon>
        <taxon>Ascomycota</taxon>
        <taxon>Pezizomycotina</taxon>
        <taxon>Eurotiomycetes</taxon>
        <taxon>Chaetothyriomycetidae</taxon>
        <taxon>Chaetothyriales</taxon>
        <taxon>Herpotrichiellaceae</taxon>
        <taxon>Exophiala</taxon>
    </lineage>
</organism>